<reference evidence="2" key="1">
    <citation type="submission" date="2021-01" db="EMBL/GenBank/DDBJ databases">
        <title>Whole genome shotgun sequence of Virgisporangium aurantiacum NBRC 16421.</title>
        <authorList>
            <person name="Komaki H."/>
            <person name="Tamura T."/>
        </authorList>
    </citation>
    <scope>NUCLEOTIDE SEQUENCE</scope>
    <source>
        <strain evidence="2">NBRC 16421</strain>
    </source>
</reference>
<organism evidence="2 3">
    <name type="scientific">Virgisporangium aurantiacum</name>
    <dbReference type="NCBI Taxonomy" id="175570"/>
    <lineage>
        <taxon>Bacteria</taxon>
        <taxon>Bacillati</taxon>
        <taxon>Actinomycetota</taxon>
        <taxon>Actinomycetes</taxon>
        <taxon>Micromonosporales</taxon>
        <taxon>Micromonosporaceae</taxon>
        <taxon>Virgisporangium</taxon>
    </lineage>
</organism>
<dbReference type="PANTHER" id="PTHR37305:SF1">
    <property type="entry name" value="MEMBRANE PROTEIN"/>
    <property type="match status" value="1"/>
</dbReference>
<feature type="transmembrane region" description="Helical" evidence="1">
    <location>
        <begin position="239"/>
        <end position="261"/>
    </location>
</feature>
<evidence type="ECO:0000313" key="2">
    <source>
        <dbReference type="EMBL" id="GIJ60010.1"/>
    </source>
</evidence>
<dbReference type="EMBL" id="BOPG01000049">
    <property type="protein sequence ID" value="GIJ60010.1"/>
    <property type="molecule type" value="Genomic_DNA"/>
</dbReference>
<keyword evidence="1" id="KW-1133">Transmembrane helix</keyword>
<keyword evidence="3" id="KW-1185">Reference proteome</keyword>
<dbReference type="GO" id="GO:0140359">
    <property type="term" value="F:ABC-type transporter activity"/>
    <property type="evidence" value="ECO:0007669"/>
    <property type="project" value="InterPro"/>
</dbReference>
<keyword evidence="1" id="KW-0472">Membrane</keyword>
<sequence length="268" mass="28028">MSTISLPAYTGEQRVTQFRVVRSEWTKLRSLPSTIWSLLTAVTLIVGFGVVYAMVRVTRPPADPAAFDAAGVSLAGVQLAQLAVGVLGVLLVTGEFATGSIRVTLAAVPNRLPVLWGKAVVFGLTTLVLCVPAVVTAFVVGQSILSAENLDTDLGEPGVARAVLGSALFLVLVGLFGLGLGALLRNTAGGIAALFGLFFAPQMLVDLLPESVSDHLYKYLPAPAGQAIMFVQPDPTSSLSPWAGLGVFALYTVIALGLAAWQLRRRDA</sequence>
<proteinExistence type="predicted"/>
<evidence type="ECO:0000313" key="3">
    <source>
        <dbReference type="Proteomes" id="UP000612585"/>
    </source>
</evidence>
<feature type="transmembrane region" description="Helical" evidence="1">
    <location>
        <begin position="75"/>
        <end position="98"/>
    </location>
</feature>
<evidence type="ECO:0000256" key="1">
    <source>
        <dbReference type="SAM" id="Phobius"/>
    </source>
</evidence>
<feature type="transmembrane region" description="Helical" evidence="1">
    <location>
        <begin position="119"/>
        <end position="140"/>
    </location>
</feature>
<accession>A0A8J4E2M2</accession>
<dbReference type="PANTHER" id="PTHR37305">
    <property type="entry name" value="INTEGRAL MEMBRANE PROTEIN-RELATED"/>
    <property type="match status" value="1"/>
</dbReference>
<name>A0A8J4E2M2_9ACTN</name>
<dbReference type="GO" id="GO:0005886">
    <property type="term" value="C:plasma membrane"/>
    <property type="evidence" value="ECO:0007669"/>
    <property type="project" value="UniProtKB-SubCell"/>
</dbReference>
<dbReference type="Proteomes" id="UP000612585">
    <property type="component" value="Unassembled WGS sequence"/>
</dbReference>
<gene>
    <name evidence="2" type="ORF">Vau01_075260</name>
</gene>
<dbReference type="AlphaFoldDB" id="A0A8J4E2M2"/>
<feature type="transmembrane region" description="Helical" evidence="1">
    <location>
        <begin position="35"/>
        <end position="55"/>
    </location>
</feature>
<feature type="transmembrane region" description="Helical" evidence="1">
    <location>
        <begin position="160"/>
        <end position="184"/>
    </location>
</feature>
<comment type="caution">
    <text evidence="2">The sequence shown here is derived from an EMBL/GenBank/DDBJ whole genome shotgun (WGS) entry which is preliminary data.</text>
</comment>
<dbReference type="RefSeq" id="WP_204003668.1">
    <property type="nucleotide sequence ID" value="NZ_BOPG01000049.1"/>
</dbReference>
<protein>
    <submittedName>
        <fullName evidence="2">ABC transporter permease</fullName>
    </submittedName>
</protein>
<keyword evidence="1" id="KW-0812">Transmembrane</keyword>
<feature type="transmembrane region" description="Helical" evidence="1">
    <location>
        <begin position="191"/>
        <end position="209"/>
    </location>
</feature>